<evidence type="ECO:0000313" key="1">
    <source>
        <dbReference type="EMBL" id="GEK58358.1"/>
    </source>
</evidence>
<organism evidence="1 2">
    <name type="scientific">Marinococcus halophilus</name>
    <dbReference type="NCBI Taxonomy" id="1371"/>
    <lineage>
        <taxon>Bacteria</taxon>
        <taxon>Bacillati</taxon>
        <taxon>Bacillota</taxon>
        <taxon>Bacilli</taxon>
        <taxon>Bacillales</taxon>
        <taxon>Bacillaceae</taxon>
        <taxon>Marinococcus</taxon>
    </lineage>
</organism>
<gene>
    <name evidence="1" type="ORF">MHA01_12630</name>
</gene>
<dbReference type="RefSeq" id="WP_094908411.1">
    <property type="nucleotide sequence ID" value="NZ_BJUN01000005.1"/>
</dbReference>
<comment type="caution">
    <text evidence="1">The sequence shown here is derived from an EMBL/GenBank/DDBJ whole genome shotgun (WGS) entry which is preliminary data.</text>
</comment>
<name>A0A510Y4U0_MARHA</name>
<protein>
    <submittedName>
        <fullName evidence="1">Uncharacterized protein</fullName>
    </submittedName>
</protein>
<keyword evidence="2" id="KW-1185">Reference proteome</keyword>
<dbReference type="AlphaFoldDB" id="A0A510Y4U0"/>
<dbReference type="STRING" id="1371.GCA_900166605_02755"/>
<proteinExistence type="predicted"/>
<accession>A0A510Y4U0</accession>
<dbReference type="EMBL" id="BJUN01000005">
    <property type="protein sequence ID" value="GEK58358.1"/>
    <property type="molecule type" value="Genomic_DNA"/>
</dbReference>
<dbReference type="Proteomes" id="UP000321051">
    <property type="component" value="Unassembled WGS sequence"/>
</dbReference>
<evidence type="ECO:0000313" key="2">
    <source>
        <dbReference type="Proteomes" id="UP000321051"/>
    </source>
</evidence>
<sequence>MPTLTLESIKTVTTNEVIHINDGKLYAGEGPLERWTVSIMDCENKEFFYQAFNSASPALDLFFQTGEGFHFGGQVYITRADEENIELEGSSALQEQS</sequence>
<reference evidence="1 2" key="1">
    <citation type="submission" date="2019-07" db="EMBL/GenBank/DDBJ databases">
        <title>Whole genome shotgun sequence of Marinococcus halophilus NBRC 102359.</title>
        <authorList>
            <person name="Hosoyama A."/>
            <person name="Uohara A."/>
            <person name="Ohji S."/>
            <person name="Ichikawa N."/>
        </authorList>
    </citation>
    <scope>NUCLEOTIDE SEQUENCE [LARGE SCALE GENOMIC DNA]</scope>
    <source>
        <strain evidence="1 2">NBRC 102359</strain>
    </source>
</reference>